<protein>
    <recommendedName>
        <fullName evidence="4 12">Ribosomal RNA small subunit methyltransferase E</fullName>
        <ecNumber evidence="3 12">2.1.1.193</ecNumber>
    </recommendedName>
</protein>
<comment type="function">
    <text evidence="10 12">Specifically methylates the N3 position of the uracil ring of uridine 1498 (m3U1498) in 16S rRNA. Acts on the fully assembled 30S ribosomal subunit.</text>
</comment>
<comment type="similarity">
    <text evidence="2 12">Belongs to the RNA methyltransferase RsmE family.</text>
</comment>
<evidence type="ECO:0000256" key="9">
    <source>
        <dbReference type="ARBA" id="ARBA00022691"/>
    </source>
</evidence>
<dbReference type="Pfam" id="PF20260">
    <property type="entry name" value="PUA_4"/>
    <property type="match status" value="1"/>
</dbReference>
<dbReference type="GO" id="GO:0070475">
    <property type="term" value="P:rRNA base methylation"/>
    <property type="evidence" value="ECO:0007669"/>
    <property type="project" value="TreeGrafter"/>
</dbReference>
<accession>A0A1I0ZHT0</accession>
<dbReference type="PANTHER" id="PTHR30027:SF3">
    <property type="entry name" value="16S RRNA (URACIL(1498)-N(3))-METHYLTRANSFERASE"/>
    <property type="match status" value="1"/>
</dbReference>
<keyword evidence="16" id="KW-1185">Reference proteome</keyword>
<comment type="catalytic activity">
    <reaction evidence="11 12">
        <text>uridine(1498) in 16S rRNA + S-adenosyl-L-methionine = N(3)-methyluridine(1498) in 16S rRNA + S-adenosyl-L-homocysteine + H(+)</text>
        <dbReference type="Rhea" id="RHEA:42920"/>
        <dbReference type="Rhea" id="RHEA-COMP:10283"/>
        <dbReference type="Rhea" id="RHEA-COMP:10284"/>
        <dbReference type="ChEBI" id="CHEBI:15378"/>
        <dbReference type="ChEBI" id="CHEBI:57856"/>
        <dbReference type="ChEBI" id="CHEBI:59789"/>
        <dbReference type="ChEBI" id="CHEBI:65315"/>
        <dbReference type="ChEBI" id="CHEBI:74502"/>
        <dbReference type="EC" id="2.1.1.193"/>
    </reaction>
</comment>
<keyword evidence="7 12" id="KW-0489">Methyltransferase</keyword>
<keyword evidence="9 12" id="KW-0949">S-adenosyl-L-methionine</keyword>
<dbReference type="AlphaFoldDB" id="A0A1I0ZHT0"/>
<dbReference type="Gene3D" id="2.40.240.20">
    <property type="entry name" value="Hypothetical PUA domain-like, domain 1"/>
    <property type="match status" value="1"/>
</dbReference>
<dbReference type="PIRSF" id="PIRSF015601">
    <property type="entry name" value="MTase_slr0722"/>
    <property type="match status" value="1"/>
</dbReference>
<evidence type="ECO:0000256" key="7">
    <source>
        <dbReference type="ARBA" id="ARBA00022603"/>
    </source>
</evidence>
<dbReference type="SUPFAM" id="SSF75217">
    <property type="entry name" value="alpha/beta knot"/>
    <property type="match status" value="1"/>
</dbReference>
<evidence type="ECO:0000256" key="8">
    <source>
        <dbReference type="ARBA" id="ARBA00022679"/>
    </source>
</evidence>
<dbReference type="CDD" id="cd18084">
    <property type="entry name" value="RsmE-like"/>
    <property type="match status" value="1"/>
</dbReference>
<sequence length="246" mass="28154">MFQFFVDKENILDDSIIITGDDVNHIKNVLRMKPGTKIRISNKEDIDYICKISDISDEKIMVDIIEKDEKGTELPARVHLFQGLPKGDKMETVIQKCIELGVYEIIPVSMNRSIVKLDEKKKANKVKRYNAISQAAAKQSKRRIIPEVKNVMNFKEALEYSKNYSHHILPYENEEGMTRTKEIFSSIKEDEDIAVFIGPEGGFDESEVELAKEYGCICVTLGKRILRTETAGMAVMAMLMYEMETD</sequence>
<keyword evidence="8 12" id="KW-0808">Transferase</keyword>
<dbReference type="EMBL" id="FOJY01000015">
    <property type="protein sequence ID" value="SFB24686.1"/>
    <property type="molecule type" value="Genomic_DNA"/>
</dbReference>
<evidence type="ECO:0000256" key="6">
    <source>
        <dbReference type="ARBA" id="ARBA00022552"/>
    </source>
</evidence>
<feature type="domain" description="Ribosomal RNA small subunit methyltransferase E PUA-like" evidence="14">
    <location>
        <begin position="18"/>
        <end position="64"/>
    </location>
</feature>
<evidence type="ECO:0000256" key="12">
    <source>
        <dbReference type="PIRNR" id="PIRNR015601"/>
    </source>
</evidence>
<dbReference type="NCBIfam" id="NF008692">
    <property type="entry name" value="PRK11713.1-5"/>
    <property type="match status" value="1"/>
</dbReference>
<dbReference type="NCBIfam" id="TIGR00046">
    <property type="entry name" value="RsmE family RNA methyltransferase"/>
    <property type="match status" value="1"/>
</dbReference>
<organism evidence="15 16">
    <name type="scientific">Acetitomaculum ruminis DSM 5522</name>
    <dbReference type="NCBI Taxonomy" id="1120918"/>
    <lineage>
        <taxon>Bacteria</taxon>
        <taxon>Bacillati</taxon>
        <taxon>Bacillota</taxon>
        <taxon>Clostridia</taxon>
        <taxon>Lachnospirales</taxon>
        <taxon>Lachnospiraceae</taxon>
        <taxon>Acetitomaculum</taxon>
    </lineage>
</organism>
<dbReference type="OrthoDB" id="9815641at2"/>
<dbReference type="GO" id="GO:0005737">
    <property type="term" value="C:cytoplasm"/>
    <property type="evidence" value="ECO:0007669"/>
    <property type="project" value="UniProtKB-SubCell"/>
</dbReference>
<dbReference type="InterPro" id="IPR046886">
    <property type="entry name" value="RsmE_MTase_dom"/>
</dbReference>
<comment type="subcellular location">
    <subcellularLocation>
        <location evidence="1 12">Cytoplasm</location>
    </subcellularLocation>
</comment>
<dbReference type="PANTHER" id="PTHR30027">
    <property type="entry name" value="RIBOSOMAL RNA SMALL SUBUNIT METHYLTRANSFERASE E"/>
    <property type="match status" value="1"/>
</dbReference>
<evidence type="ECO:0000313" key="15">
    <source>
        <dbReference type="EMBL" id="SFB24686.1"/>
    </source>
</evidence>
<gene>
    <name evidence="15" type="ORF">SAMN05216249_11514</name>
</gene>
<dbReference type="InterPro" id="IPR029028">
    <property type="entry name" value="Alpha/beta_knot_MTases"/>
</dbReference>
<evidence type="ECO:0000256" key="1">
    <source>
        <dbReference type="ARBA" id="ARBA00004496"/>
    </source>
</evidence>
<dbReference type="Pfam" id="PF04452">
    <property type="entry name" value="Methyltrans_RNA"/>
    <property type="match status" value="1"/>
</dbReference>
<keyword evidence="6 12" id="KW-0698">rRNA processing</keyword>
<reference evidence="15 16" key="1">
    <citation type="submission" date="2016-10" db="EMBL/GenBank/DDBJ databases">
        <authorList>
            <person name="de Groot N.N."/>
        </authorList>
    </citation>
    <scope>NUCLEOTIDE SEQUENCE [LARGE SCALE GENOMIC DNA]</scope>
    <source>
        <strain evidence="15 16">DSM 5522</strain>
    </source>
</reference>
<dbReference type="RefSeq" id="WP_092873289.1">
    <property type="nucleotide sequence ID" value="NZ_FOJY01000015.1"/>
</dbReference>
<evidence type="ECO:0000256" key="3">
    <source>
        <dbReference type="ARBA" id="ARBA00012328"/>
    </source>
</evidence>
<evidence type="ECO:0000259" key="14">
    <source>
        <dbReference type="Pfam" id="PF20260"/>
    </source>
</evidence>
<evidence type="ECO:0000313" key="16">
    <source>
        <dbReference type="Proteomes" id="UP000198838"/>
    </source>
</evidence>
<dbReference type="InterPro" id="IPR006700">
    <property type="entry name" value="RsmE"/>
</dbReference>
<dbReference type="SUPFAM" id="SSF88697">
    <property type="entry name" value="PUA domain-like"/>
    <property type="match status" value="1"/>
</dbReference>
<evidence type="ECO:0000256" key="2">
    <source>
        <dbReference type="ARBA" id="ARBA00005528"/>
    </source>
</evidence>
<feature type="domain" description="Ribosomal RNA small subunit methyltransferase E methyltransferase" evidence="13">
    <location>
        <begin position="73"/>
        <end position="239"/>
    </location>
</feature>
<dbReference type="InterPro" id="IPR015947">
    <property type="entry name" value="PUA-like_sf"/>
</dbReference>
<name>A0A1I0ZHT0_9FIRM</name>
<dbReference type="Gene3D" id="3.40.1280.10">
    <property type="match status" value="1"/>
</dbReference>
<evidence type="ECO:0000256" key="5">
    <source>
        <dbReference type="ARBA" id="ARBA00022490"/>
    </source>
</evidence>
<evidence type="ECO:0000256" key="11">
    <source>
        <dbReference type="ARBA" id="ARBA00047944"/>
    </source>
</evidence>
<evidence type="ECO:0000256" key="4">
    <source>
        <dbReference type="ARBA" id="ARBA00013673"/>
    </source>
</evidence>
<evidence type="ECO:0000256" key="10">
    <source>
        <dbReference type="ARBA" id="ARBA00025699"/>
    </source>
</evidence>
<dbReference type="Proteomes" id="UP000198838">
    <property type="component" value="Unassembled WGS sequence"/>
</dbReference>
<keyword evidence="5 12" id="KW-0963">Cytoplasm</keyword>
<dbReference type="EC" id="2.1.1.193" evidence="3 12"/>
<dbReference type="InterPro" id="IPR046887">
    <property type="entry name" value="RsmE_PUA-like"/>
</dbReference>
<dbReference type="STRING" id="1120918.SAMN05216249_11514"/>
<evidence type="ECO:0000259" key="13">
    <source>
        <dbReference type="Pfam" id="PF04452"/>
    </source>
</evidence>
<dbReference type="GO" id="GO:0070042">
    <property type="term" value="F:rRNA (uridine-N3-)-methyltransferase activity"/>
    <property type="evidence" value="ECO:0007669"/>
    <property type="project" value="TreeGrafter"/>
</dbReference>
<dbReference type="InterPro" id="IPR029026">
    <property type="entry name" value="tRNA_m1G_MTases_N"/>
</dbReference>
<proteinExistence type="inferred from homology"/>